<evidence type="ECO:0000256" key="1">
    <source>
        <dbReference type="SAM" id="Phobius"/>
    </source>
</evidence>
<feature type="transmembrane region" description="Helical" evidence="1">
    <location>
        <begin position="261"/>
        <end position="285"/>
    </location>
</feature>
<proteinExistence type="predicted"/>
<dbReference type="Proteomes" id="UP001224428">
    <property type="component" value="Unassembled WGS sequence"/>
</dbReference>
<sequence length="315" mass="37066">MKLTDYNHFFAWRGNRWSFNESLPLYWSLFALLALLMIFIWLFKRPIKTTIFSNKYLLDNASIIEGIIGFGLLFGTFFRIIVYMIQGYPLKFESLPLHFCRIMLLISSIMLIMGKAKYISTISWIMIGTALVGIILADLTNSPITTLGTGEGPNGEDTVRYSVGLDSWAFYDFIIVHFSTLFIGFWFLTFSNNFYTARNSLKSVTFLILLTLFIFFLNWILFVYALDRGWKANWFYLGNNEINSIFKNTNVLVQKFWIFKWYALPFTFISGGIAWFFLFLGFYFLQDTIYLNKENNKWVFKFVKSNTIKSFFRRG</sequence>
<keyword evidence="3" id="KW-1185">Reference proteome</keyword>
<dbReference type="RefSeq" id="WP_283823715.1">
    <property type="nucleotide sequence ID" value="NZ_JASDAY010000022.1"/>
</dbReference>
<feature type="transmembrane region" description="Helical" evidence="1">
    <location>
        <begin position="95"/>
        <end position="113"/>
    </location>
</feature>
<accession>A0AAJ1PU38</accession>
<reference evidence="2" key="1">
    <citation type="submission" date="2023-05" db="EMBL/GenBank/DDBJ databases">
        <title>Mycoplasma phocimorsus sp. nov., isolated from Scandinavian patients with seal finger or septic arthritis after contact with seals.</title>
        <authorList>
            <person name="Skafte-Holm A."/>
            <person name="Pedersen T.R."/>
            <person name="Froelund M."/>
            <person name="Stegger M."/>
            <person name="Qvortrup K."/>
            <person name="Michaels D.L."/>
            <person name="Brown D.R."/>
            <person name="Jensen J.S."/>
        </authorList>
    </citation>
    <scope>NUCLEOTIDE SEQUENCE</scope>
    <source>
        <strain evidence="2">M5725</strain>
    </source>
</reference>
<keyword evidence="1" id="KW-1133">Transmembrane helix</keyword>
<evidence type="ECO:0000313" key="3">
    <source>
        <dbReference type="Proteomes" id="UP001224428"/>
    </source>
</evidence>
<feature type="transmembrane region" description="Helical" evidence="1">
    <location>
        <begin position="25"/>
        <end position="43"/>
    </location>
</feature>
<dbReference type="AlphaFoldDB" id="A0AAJ1PU38"/>
<comment type="caution">
    <text evidence="2">The sequence shown here is derived from an EMBL/GenBank/DDBJ whole genome shotgun (WGS) entry which is preliminary data.</text>
</comment>
<organism evidence="2 3">
    <name type="scientific">Mycoplasma phocimorsus</name>
    <dbReference type="NCBI Taxonomy" id="3045839"/>
    <lineage>
        <taxon>Bacteria</taxon>
        <taxon>Bacillati</taxon>
        <taxon>Mycoplasmatota</taxon>
        <taxon>Mollicutes</taxon>
        <taxon>Mycoplasmataceae</taxon>
        <taxon>Mycoplasma</taxon>
    </lineage>
</organism>
<feature type="transmembrane region" description="Helical" evidence="1">
    <location>
        <begin position="168"/>
        <end position="191"/>
    </location>
</feature>
<dbReference type="Pfam" id="PF14808">
    <property type="entry name" value="TMEM164"/>
    <property type="match status" value="1"/>
</dbReference>
<keyword evidence="1" id="KW-0812">Transmembrane</keyword>
<feature type="transmembrane region" description="Helical" evidence="1">
    <location>
        <begin position="63"/>
        <end position="83"/>
    </location>
</feature>
<dbReference type="EMBL" id="JASDDP010000019">
    <property type="protein sequence ID" value="MDJ1645861.1"/>
    <property type="molecule type" value="Genomic_DNA"/>
</dbReference>
<feature type="transmembrane region" description="Helical" evidence="1">
    <location>
        <begin position="203"/>
        <end position="226"/>
    </location>
</feature>
<keyword evidence="1" id="KW-0472">Membrane</keyword>
<gene>
    <name evidence="2" type="ORF">QLQ80_02010</name>
</gene>
<name>A0AAJ1PU38_9MOLU</name>
<feature type="transmembrane region" description="Helical" evidence="1">
    <location>
        <begin position="118"/>
        <end position="137"/>
    </location>
</feature>
<protein>
    <submittedName>
        <fullName evidence="2">YwaF family protein</fullName>
    </submittedName>
</protein>
<evidence type="ECO:0000313" key="2">
    <source>
        <dbReference type="EMBL" id="MDJ1645861.1"/>
    </source>
</evidence>